<sequence length="309" mass="36318">MAANILSGMVPLSLSFFLLFSLGSRADEAAVYDDLPSFMDIRIERLSGDARHLKDLLDQGKLGDFYQQALPVLNRELFDEDGGMTPEELENALFINNMVVKAPYQDYRLDNFSIWINGSELETKFKAYTNLSKIQTYVRENKRLRHGKEFARFCLEAEFEYIRRMMLQGAAVYRYIAGLEAEHGKFHPVRPVDTLPYWRYRETKNLAACGAEEERRRKALYERNVDELVRLRQSFRWYIKHREGALLNIVLKLHPGNRSRALERLRECGYKTDRELVEFLERTGGMRKRVQFLYSPGMLREHRKLGKED</sequence>
<protein>
    <submittedName>
        <fullName evidence="1">Uncharacterized protein</fullName>
    </submittedName>
</protein>
<dbReference type="RefSeq" id="WP_094140459.1">
    <property type="nucleotide sequence ID" value="NZ_CP010553.1"/>
</dbReference>
<proteinExistence type="predicted"/>
<organism evidence="1 2">
    <name type="scientific">Akkermansia muciniphila</name>
    <dbReference type="NCBI Taxonomy" id="239935"/>
    <lineage>
        <taxon>Bacteria</taxon>
        <taxon>Pseudomonadati</taxon>
        <taxon>Verrucomicrobiota</taxon>
        <taxon>Verrucomicrobiia</taxon>
        <taxon>Verrucomicrobiales</taxon>
        <taxon>Akkermansiaceae</taxon>
        <taxon>Akkermansia</taxon>
    </lineage>
</organism>
<comment type="caution">
    <text evidence="1">The sequence shown here is derived from an EMBL/GenBank/DDBJ whole genome shotgun (WGS) entry which is preliminary data.</text>
</comment>
<dbReference type="Proteomes" id="UP000235914">
    <property type="component" value="Unassembled WGS sequence"/>
</dbReference>
<reference evidence="1 2" key="1">
    <citation type="journal article" date="2017" name="BMC Genomics">
        <title>Genome sequencing of 39 Akkermansia muciniphila isolates reveals its population structure, genomic and functional diverisity, and global distribution in mammalian gut microbiotas.</title>
        <authorList>
            <person name="Guo X."/>
            <person name="Li S."/>
            <person name="Zhang J."/>
            <person name="Wu F."/>
            <person name="Li X."/>
            <person name="Wu D."/>
            <person name="Zhang M."/>
            <person name="Ou Z."/>
            <person name="Jie Z."/>
            <person name="Yan Q."/>
            <person name="Li P."/>
            <person name="Yi J."/>
            <person name="Peng Y."/>
        </authorList>
    </citation>
    <scope>NUCLEOTIDE SEQUENCE [LARGE SCALE GENOMIC DNA]</scope>
    <source>
        <strain evidence="1 2">GP43</strain>
    </source>
</reference>
<evidence type="ECO:0000313" key="2">
    <source>
        <dbReference type="Proteomes" id="UP000235914"/>
    </source>
</evidence>
<name>A0AAP8NKE2_9BACT</name>
<evidence type="ECO:0000313" key="1">
    <source>
        <dbReference type="EMBL" id="PNC53991.1"/>
    </source>
</evidence>
<dbReference type="EMBL" id="PJKN01000006">
    <property type="protein sequence ID" value="PNC53991.1"/>
    <property type="molecule type" value="Genomic_DNA"/>
</dbReference>
<accession>A0AAP8NKE2</accession>
<gene>
    <name evidence="1" type="ORF">CXU09_10345</name>
</gene>
<dbReference type="AlphaFoldDB" id="A0AAP8NKE2"/>